<dbReference type="RefSeq" id="XP_018694632.1">
    <property type="nucleotide sequence ID" value="XM_018834982.1"/>
</dbReference>
<dbReference type="InterPro" id="IPR052895">
    <property type="entry name" value="HetReg/Transcr_Mod"/>
</dbReference>
<organism evidence="2 3">
    <name type="scientific">Fonsecaea erecta</name>
    <dbReference type="NCBI Taxonomy" id="1367422"/>
    <lineage>
        <taxon>Eukaryota</taxon>
        <taxon>Fungi</taxon>
        <taxon>Dikarya</taxon>
        <taxon>Ascomycota</taxon>
        <taxon>Pezizomycotina</taxon>
        <taxon>Eurotiomycetes</taxon>
        <taxon>Chaetothyriomycetidae</taxon>
        <taxon>Chaetothyriales</taxon>
        <taxon>Herpotrichiellaceae</taxon>
        <taxon>Fonsecaea</taxon>
    </lineage>
</organism>
<accession>A0A178ZQH9</accession>
<comment type="caution">
    <text evidence="2">The sequence shown here is derived from an EMBL/GenBank/DDBJ whole genome shotgun (WGS) entry which is preliminary data.</text>
</comment>
<keyword evidence="3" id="KW-1185">Reference proteome</keyword>
<dbReference type="PANTHER" id="PTHR24148">
    <property type="entry name" value="ANKYRIN REPEAT DOMAIN-CONTAINING PROTEIN 39 HOMOLOG-RELATED"/>
    <property type="match status" value="1"/>
</dbReference>
<dbReference type="Pfam" id="PF06985">
    <property type="entry name" value="HET"/>
    <property type="match status" value="1"/>
</dbReference>
<proteinExistence type="predicted"/>
<name>A0A178ZQH9_9EURO</name>
<evidence type="ECO:0000313" key="3">
    <source>
        <dbReference type="Proteomes" id="UP000078343"/>
    </source>
</evidence>
<dbReference type="AlphaFoldDB" id="A0A178ZQH9"/>
<dbReference type="PANTHER" id="PTHR24148:SF64">
    <property type="entry name" value="HETEROKARYON INCOMPATIBILITY DOMAIN-CONTAINING PROTEIN"/>
    <property type="match status" value="1"/>
</dbReference>
<dbReference type="GeneID" id="30007636"/>
<dbReference type="InterPro" id="IPR010730">
    <property type="entry name" value="HET"/>
</dbReference>
<dbReference type="OrthoDB" id="270167at2759"/>
<protein>
    <recommendedName>
        <fullName evidence="1">Heterokaryon incompatibility domain-containing protein</fullName>
    </recommendedName>
</protein>
<sequence length="278" mass="31574">MREDADVPLRRIRQEIGRPICSALLEIQKYITLEAKSLKWFRSLECLYMKSDSPRDPAPSSSQLLGRTCIDPFECGDYVAVSYVCNPQPGEDAGTGGYRVESRRTRRVSPLSRVRDVVWDRVSNFAAYIDCPNFWIDQECINQDDENEKEIAIQSMHLVYRHSDNPVALLTTRISDPEELDLLAELLRGSFVDDDDNDDEDTRPDLRLNPDMLESAGDVLGLLDSITSDRWWNRAWPFQEDYCAATKMTLLIPTIPLWRSAKGASKGCYLAVSQASSV</sequence>
<dbReference type="Proteomes" id="UP000078343">
    <property type="component" value="Unassembled WGS sequence"/>
</dbReference>
<dbReference type="STRING" id="1367422.A0A178ZQH9"/>
<gene>
    <name evidence="2" type="ORF">AYL99_03466</name>
</gene>
<feature type="domain" description="Heterokaryon incompatibility" evidence="1">
    <location>
        <begin position="78"/>
        <end position="240"/>
    </location>
</feature>
<dbReference type="EMBL" id="LVYI01000003">
    <property type="protein sequence ID" value="OAP61265.1"/>
    <property type="molecule type" value="Genomic_DNA"/>
</dbReference>
<reference evidence="2 3" key="1">
    <citation type="submission" date="2016-04" db="EMBL/GenBank/DDBJ databases">
        <title>Draft genome of Fonsecaea erecta CBS 125763.</title>
        <authorList>
            <person name="Weiss V.A."/>
            <person name="Vicente V.A."/>
            <person name="Raittz R.T."/>
            <person name="Moreno L.F."/>
            <person name="De Souza E.M."/>
            <person name="Pedrosa F.O."/>
            <person name="Steffens M.B."/>
            <person name="Faoro H."/>
            <person name="Tadra-Sfeir M.Z."/>
            <person name="Najafzadeh M.J."/>
            <person name="Felipe M.S."/>
            <person name="Teixeira M."/>
            <person name="Sun J."/>
            <person name="Xi L."/>
            <person name="Gomes R."/>
            <person name="De Azevedo C.M."/>
            <person name="Salgado C.G."/>
            <person name="Da Silva M.B."/>
            <person name="Nascimento M.F."/>
            <person name="Queiroz-Telles F."/>
            <person name="Attili D.S."/>
            <person name="Gorbushina A."/>
        </authorList>
    </citation>
    <scope>NUCLEOTIDE SEQUENCE [LARGE SCALE GENOMIC DNA]</scope>
    <source>
        <strain evidence="2 3">CBS 125763</strain>
    </source>
</reference>
<evidence type="ECO:0000313" key="2">
    <source>
        <dbReference type="EMBL" id="OAP61265.1"/>
    </source>
</evidence>
<evidence type="ECO:0000259" key="1">
    <source>
        <dbReference type="Pfam" id="PF06985"/>
    </source>
</evidence>